<dbReference type="InterPro" id="IPR006059">
    <property type="entry name" value="SBP"/>
</dbReference>
<dbReference type="CDD" id="cd14748">
    <property type="entry name" value="PBP2_UgpB"/>
    <property type="match status" value="1"/>
</dbReference>
<proteinExistence type="predicted"/>
<keyword evidence="2" id="KW-0762">Sugar transport</keyword>
<keyword evidence="2" id="KW-0813">Transport</keyword>
<feature type="chain" id="PRO_5032984600" evidence="1">
    <location>
        <begin position="31"/>
        <end position="440"/>
    </location>
</feature>
<dbReference type="PANTHER" id="PTHR43649">
    <property type="entry name" value="ARABINOSE-BINDING PROTEIN-RELATED"/>
    <property type="match status" value="1"/>
</dbReference>
<dbReference type="EMBL" id="JACHXJ010000002">
    <property type="protein sequence ID" value="MBB3128589.1"/>
    <property type="molecule type" value="Genomic_DNA"/>
</dbReference>
<dbReference type="InterPro" id="IPR050490">
    <property type="entry name" value="Bact_solute-bd_prot1"/>
</dbReference>
<dbReference type="RefSeq" id="WP_246426582.1">
    <property type="nucleotide sequence ID" value="NZ_JACHXJ010000002.1"/>
</dbReference>
<comment type="caution">
    <text evidence="2">The sequence shown here is derived from an EMBL/GenBank/DDBJ whole genome shotgun (WGS) entry which is preliminary data.</text>
</comment>
<keyword evidence="1" id="KW-0732">Signal</keyword>
<gene>
    <name evidence="2" type="ORF">FHS19_003243</name>
</gene>
<sequence length="440" mass="49252">MKLKKPLSAILMTALSTVLLLSGCGGGSNGEDQQTETATASKGKVTIDFWTFWGSETRRPIIENIIDDFNKSQDRITVKHTYYPFGDIWTKELAAVAAGNPPDVIVNTIEATGQRADKNQNTNLSEFLKKEDIKGRFFPELWDTVLYKGEAYALPFTTDTRMMFYNKDHFKEAGLDPDKFPDTWAELEETAKKLDRKNGSVYTRIGYSPQYAGFDWGSIAMNFDKGTNFFDDTGKPVINDQAHLDAMNYVLDNANRIGQKNLDTFKASFGSKQANPFIAGQVSIWPDATTFYTQIRDFGQNLNFGIAPIPEISKDSGHYSVGGGFVLEIPKGAKHPQEAWEFMRYLTDKSAQKYWAEKNFDSVANQEAANDPELLKNEVYKAAVDNMAVTKVFPVPLNAPDFLNLINPQRDAAIMGKMSPKEALDKAQADVENLMKQNTK</sequence>
<dbReference type="PANTHER" id="PTHR43649:SF12">
    <property type="entry name" value="DIACETYLCHITOBIOSE BINDING PROTEIN DASA"/>
    <property type="match status" value="1"/>
</dbReference>
<dbReference type="Proteomes" id="UP000517523">
    <property type="component" value="Unassembled WGS sequence"/>
</dbReference>
<dbReference type="SUPFAM" id="SSF53850">
    <property type="entry name" value="Periplasmic binding protein-like II"/>
    <property type="match status" value="1"/>
</dbReference>
<reference evidence="2 3" key="1">
    <citation type="submission" date="2020-08" db="EMBL/GenBank/DDBJ databases">
        <title>Genomic Encyclopedia of Type Strains, Phase III (KMG-III): the genomes of soil and plant-associated and newly described type strains.</title>
        <authorList>
            <person name="Whitman W."/>
        </authorList>
    </citation>
    <scope>NUCLEOTIDE SEQUENCE [LARGE SCALE GENOMIC DNA]</scope>
    <source>
        <strain evidence="2 3">CECT 5831</strain>
    </source>
</reference>
<organism evidence="2 3">
    <name type="scientific">Paenibacillus rhizosphaerae</name>
    <dbReference type="NCBI Taxonomy" id="297318"/>
    <lineage>
        <taxon>Bacteria</taxon>
        <taxon>Bacillati</taxon>
        <taxon>Bacillota</taxon>
        <taxon>Bacilli</taxon>
        <taxon>Bacillales</taxon>
        <taxon>Paenibacillaceae</taxon>
        <taxon>Paenibacillus</taxon>
    </lineage>
</organism>
<dbReference type="AlphaFoldDB" id="A0A839TTH4"/>
<evidence type="ECO:0000256" key="1">
    <source>
        <dbReference type="SAM" id="SignalP"/>
    </source>
</evidence>
<evidence type="ECO:0000313" key="2">
    <source>
        <dbReference type="EMBL" id="MBB3128589.1"/>
    </source>
</evidence>
<dbReference type="Pfam" id="PF01547">
    <property type="entry name" value="SBP_bac_1"/>
    <property type="match status" value="1"/>
</dbReference>
<dbReference type="Gene3D" id="3.40.190.10">
    <property type="entry name" value="Periplasmic binding protein-like II"/>
    <property type="match status" value="2"/>
</dbReference>
<dbReference type="PROSITE" id="PS51257">
    <property type="entry name" value="PROKAR_LIPOPROTEIN"/>
    <property type="match status" value="1"/>
</dbReference>
<evidence type="ECO:0000313" key="3">
    <source>
        <dbReference type="Proteomes" id="UP000517523"/>
    </source>
</evidence>
<accession>A0A839TTH4</accession>
<name>A0A839TTH4_9BACL</name>
<protein>
    <submittedName>
        <fullName evidence="2">Multiple sugar transport system substrate-binding protein</fullName>
    </submittedName>
</protein>
<feature type="signal peptide" evidence="1">
    <location>
        <begin position="1"/>
        <end position="30"/>
    </location>
</feature>